<comment type="caution">
    <text evidence="2">The sequence shown here is derived from an EMBL/GenBank/DDBJ whole genome shotgun (WGS) entry which is preliminary data.</text>
</comment>
<dbReference type="Proteomes" id="UP000250831">
    <property type="component" value="Unassembled WGS sequence"/>
</dbReference>
<name>A0A363NUL9_9SPHI</name>
<evidence type="ECO:0000313" key="3">
    <source>
        <dbReference type="Proteomes" id="UP000250831"/>
    </source>
</evidence>
<keyword evidence="3" id="KW-1185">Reference proteome</keyword>
<proteinExistence type="predicted"/>
<gene>
    <name evidence="2" type="ORF">DCO56_13930</name>
</gene>
<keyword evidence="1" id="KW-0812">Transmembrane</keyword>
<organism evidence="2 3">
    <name type="scientific">Sphingobacterium athyrii</name>
    <dbReference type="NCBI Taxonomy" id="2152717"/>
    <lineage>
        <taxon>Bacteria</taxon>
        <taxon>Pseudomonadati</taxon>
        <taxon>Bacteroidota</taxon>
        <taxon>Sphingobacteriia</taxon>
        <taxon>Sphingobacteriales</taxon>
        <taxon>Sphingobacteriaceae</taxon>
        <taxon>Sphingobacterium</taxon>
    </lineage>
</organism>
<keyword evidence="1" id="KW-1133">Transmembrane helix</keyword>
<keyword evidence="1" id="KW-0472">Membrane</keyword>
<dbReference type="AlphaFoldDB" id="A0A363NUL9"/>
<accession>A0A363NUL9</accession>
<protein>
    <recommendedName>
        <fullName evidence="4">Conjugal transfer protein TraD</fullName>
    </recommendedName>
</protein>
<dbReference type="RefSeq" id="WP_108634366.1">
    <property type="nucleotide sequence ID" value="NZ_QCXX01000003.1"/>
</dbReference>
<feature type="transmembrane region" description="Helical" evidence="1">
    <location>
        <begin position="6"/>
        <end position="22"/>
    </location>
</feature>
<sequence length="206" mass="23264">MDGLIQFVILICLLIIIVLLAVDKVKIVRAEKSQKTLSPDRLPEAIPDIMGKPISSANDHVPKQLINSKKMMLRMAGANARNIVPASIKEDYKDAMITENFGEEYVDEDHEGLTDDERFEQGVSLQELMKAGKLLQQEVVNEIQEKEAVEIMRKIQGTELYGLLENSIGDASKRIATLLDRDLNINESADYDPQDNFDKFDIENFI</sequence>
<evidence type="ECO:0008006" key="4">
    <source>
        <dbReference type="Google" id="ProtNLM"/>
    </source>
</evidence>
<reference evidence="2 3" key="1">
    <citation type="submission" date="2018-04" db="EMBL/GenBank/DDBJ databases">
        <title>Sphingobacterium sp. M46 Genome.</title>
        <authorList>
            <person name="Cheng J."/>
            <person name="Li Y."/>
        </authorList>
    </citation>
    <scope>NUCLEOTIDE SEQUENCE [LARGE SCALE GENOMIC DNA]</scope>
    <source>
        <strain evidence="2 3">M46</strain>
    </source>
</reference>
<dbReference type="EMBL" id="QCXX01000003">
    <property type="protein sequence ID" value="PUV24440.1"/>
    <property type="molecule type" value="Genomic_DNA"/>
</dbReference>
<evidence type="ECO:0000256" key="1">
    <source>
        <dbReference type="SAM" id="Phobius"/>
    </source>
</evidence>
<evidence type="ECO:0000313" key="2">
    <source>
        <dbReference type="EMBL" id="PUV24440.1"/>
    </source>
</evidence>